<protein>
    <submittedName>
        <fullName evidence="2">Uncharacterized protein</fullName>
    </submittedName>
</protein>
<dbReference type="PANTHER" id="PTHR33257:SF21">
    <property type="entry name" value="OS07G0230600 PROTEIN"/>
    <property type="match status" value="1"/>
</dbReference>
<dbReference type="HOGENOM" id="CLU_135854_0_0_1"/>
<evidence type="ECO:0000313" key="2">
    <source>
        <dbReference type="EnsemblPlants" id="OGLUM05G06080.1"/>
    </source>
</evidence>
<dbReference type="PANTHER" id="PTHR33257">
    <property type="entry name" value="OS05G0165500 PROTEIN"/>
    <property type="match status" value="1"/>
</dbReference>
<dbReference type="STRING" id="40148.A0A0D9ZV83"/>
<evidence type="ECO:0000313" key="3">
    <source>
        <dbReference type="Proteomes" id="UP000026961"/>
    </source>
</evidence>
<evidence type="ECO:0000256" key="1">
    <source>
        <dbReference type="SAM" id="MobiDB-lite"/>
    </source>
</evidence>
<dbReference type="EnsemblPlants" id="OGLUM05G06080.1">
    <property type="protein sequence ID" value="OGLUM05G06080.1"/>
    <property type="gene ID" value="OGLUM05G06080"/>
</dbReference>
<feature type="compositionally biased region" description="Low complexity" evidence="1">
    <location>
        <begin position="93"/>
        <end position="105"/>
    </location>
</feature>
<organism evidence="2">
    <name type="scientific">Oryza glumipatula</name>
    <dbReference type="NCBI Taxonomy" id="40148"/>
    <lineage>
        <taxon>Eukaryota</taxon>
        <taxon>Viridiplantae</taxon>
        <taxon>Streptophyta</taxon>
        <taxon>Embryophyta</taxon>
        <taxon>Tracheophyta</taxon>
        <taxon>Spermatophyta</taxon>
        <taxon>Magnoliopsida</taxon>
        <taxon>Liliopsida</taxon>
        <taxon>Poales</taxon>
        <taxon>Poaceae</taxon>
        <taxon>BOP clade</taxon>
        <taxon>Oryzoideae</taxon>
        <taxon>Oryzeae</taxon>
        <taxon>Oryzinae</taxon>
        <taxon>Oryza</taxon>
    </lineage>
</organism>
<reference evidence="2" key="2">
    <citation type="submission" date="2018-05" db="EMBL/GenBank/DDBJ databases">
        <title>OgluRS3 (Oryza glumaepatula Reference Sequence Version 3).</title>
        <authorList>
            <person name="Zhang J."/>
            <person name="Kudrna D."/>
            <person name="Lee S."/>
            <person name="Talag J."/>
            <person name="Welchert J."/>
            <person name="Wing R.A."/>
        </authorList>
    </citation>
    <scope>NUCLEOTIDE SEQUENCE [LARGE SCALE GENOMIC DNA]</scope>
</reference>
<accession>A0A0D9ZV83</accession>
<dbReference type="Proteomes" id="UP000026961">
    <property type="component" value="Chromosome 5"/>
</dbReference>
<feature type="region of interest" description="Disordered" evidence="1">
    <location>
        <begin position="68"/>
        <end position="105"/>
    </location>
</feature>
<proteinExistence type="predicted"/>
<feature type="region of interest" description="Disordered" evidence="1">
    <location>
        <begin position="34"/>
        <end position="53"/>
    </location>
</feature>
<dbReference type="AlphaFoldDB" id="A0A0D9ZV83"/>
<dbReference type="Gramene" id="OGLUM05G06080.1">
    <property type="protein sequence ID" value="OGLUM05G06080.1"/>
    <property type="gene ID" value="OGLUM05G06080"/>
</dbReference>
<reference evidence="2" key="1">
    <citation type="submission" date="2015-04" db="UniProtKB">
        <authorList>
            <consortium name="EnsemblPlants"/>
        </authorList>
    </citation>
    <scope>IDENTIFICATION</scope>
</reference>
<name>A0A0D9ZV83_9ORYZ</name>
<dbReference type="eggNOG" id="ENOG502R3N5">
    <property type="taxonomic scope" value="Eukaryota"/>
</dbReference>
<sequence length="170" mass="18202">MSSSSSAADRGAAGGAASFRVYYSLGAAGTVPFVWESKPGTPKSTVVPASAADGGYAMPPISPPPSYSYQWSTCNSDQPPPPSKAKKCRRRLSTSSSSSCSWASTSGGWMSWLTSFRQRQRWLPPSPGKTTYRRRWLGQDGGVAVDDVVVVRRSPPRRAVPCFGAGKVHW</sequence>
<keyword evidence="3" id="KW-1185">Reference proteome</keyword>